<keyword evidence="2" id="KW-1185">Reference proteome</keyword>
<dbReference type="AlphaFoldDB" id="F4Q4N8"/>
<reference evidence="2" key="1">
    <citation type="journal article" date="2011" name="Genome Res.">
        <title>Phylogeny-wide analysis of social amoeba genomes highlights ancient origins for complex intercellular communication.</title>
        <authorList>
            <person name="Heidel A.J."/>
            <person name="Lawal H.M."/>
            <person name="Felder M."/>
            <person name="Schilde C."/>
            <person name="Helps N.R."/>
            <person name="Tunggal B."/>
            <person name="Rivero F."/>
            <person name="John U."/>
            <person name="Schleicher M."/>
            <person name="Eichinger L."/>
            <person name="Platzer M."/>
            <person name="Noegel A.A."/>
            <person name="Schaap P."/>
            <person name="Gloeckner G."/>
        </authorList>
    </citation>
    <scope>NUCLEOTIDE SEQUENCE [LARGE SCALE GENOMIC DNA]</scope>
    <source>
        <strain evidence="2">SH3</strain>
    </source>
</reference>
<dbReference type="EMBL" id="GL883021">
    <property type="protein sequence ID" value="EGG17047.1"/>
    <property type="molecule type" value="Genomic_DNA"/>
</dbReference>
<protein>
    <submittedName>
        <fullName evidence="1">Uncharacterized protein</fullName>
    </submittedName>
</protein>
<evidence type="ECO:0000313" key="1">
    <source>
        <dbReference type="EMBL" id="EGG17047.1"/>
    </source>
</evidence>
<name>F4Q4N8_CACFS</name>
<evidence type="ECO:0000313" key="2">
    <source>
        <dbReference type="Proteomes" id="UP000007797"/>
    </source>
</evidence>
<gene>
    <name evidence="1" type="ORF">DFA_08028</name>
</gene>
<dbReference type="GeneID" id="14868868"/>
<accession>F4Q4N8</accession>
<dbReference type="KEGG" id="dfa:DFA_08028"/>
<dbReference type="RefSeq" id="XP_004355531.1">
    <property type="nucleotide sequence ID" value="XM_004355478.1"/>
</dbReference>
<organism evidence="1 2">
    <name type="scientific">Cavenderia fasciculata</name>
    <name type="common">Slime mold</name>
    <name type="synonym">Dictyostelium fasciculatum</name>
    <dbReference type="NCBI Taxonomy" id="261658"/>
    <lineage>
        <taxon>Eukaryota</taxon>
        <taxon>Amoebozoa</taxon>
        <taxon>Evosea</taxon>
        <taxon>Eumycetozoa</taxon>
        <taxon>Dictyostelia</taxon>
        <taxon>Acytosteliales</taxon>
        <taxon>Cavenderiaceae</taxon>
        <taxon>Cavenderia</taxon>
    </lineage>
</organism>
<proteinExistence type="predicted"/>
<dbReference type="Proteomes" id="UP000007797">
    <property type="component" value="Unassembled WGS sequence"/>
</dbReference>
<sequence length="441" mass="51499">MNIDKEIGRMNQEIENICKELIGIGIKAFVDMSKYDKILFVGSIALPVMINLPNFGIIPNDESDRIETHYLTGIDKIAHVYDECLAGNDSILETKDIKLLAASAQTSDKLCRILARRDVVLMLLQIIINAESMWRSAQSFVSPLSEETIHNLYLTLDYESLMLDASNLLNHILPKIELDEIPFGELIGSIRYYGLSTPIIYKLLCAILKLMVDRNDTVKTFMEMELMVLVRYFMENEFKSEYRLLRDYWLQISVRWYRDRFKLNIAPIDRMFIEEYYQSKRFWIYVPKEIRVNPHGLLSEVILDGYGFLRGYISSTSLLIDYIYSESGLYDICYRKSDTTLTRFLFSSFFATSMLMLFTFSASRKGKVHYIISAAFTCGLTYAQEIMINRQKTGGRDYKIFKDYFTQNTNNDIYVEKELLLTQDDQQTIIHNRSDILDYEF</sequence>